<evidence type="ECO:0000256" key="5">
    <source>
        <dbReference type="ARBA" id="ARBA00023118"/>
    </source>
</evidence>
<comment type="similarity">
    <text evidence="2">Belongs to the CRISPR-associated Csm2 family.</text>
</comment>
<dbReference type="AlphaFoldDB" id="A0A2U1S803"/>
<comment type="function">
    <text evidence="1">This subunit may be involved in monitoring complementarity of crRNA and target RNA.</text>
</comment>
<organism evidence="7 8">
    <name type="scientific">Methanobrevibacter woesei</name>
    <dbReference type="NCBI Taxonomy" id="190976"/>
    <lineage>
        <taxon>Archaea</taxon>
        <taxon>Methanobacteriati</taxon>
        <taxon>Methanobacteriota</taxon>
        <taxon>Methanomada group</taxon>
        <taxon>Methanobacteria</taxon>
        <taxon>Methanobacteriales</taxon>
        <taxon>Methanobacteriaceae</taxon>
        <taxon>Methanobrevibacter</taxon>
    </lineage>
</organism>
<keyword evidence="8" id="KW-1185">Reference proteome</keyword>
<proteinExistence type="inferred from homology"/>
<sequence length="144" mass="17022">MASYRNQNKDNGEMKKITDEIKNCNMLKDIGIKKFVDVDDGYAYVVAENSKNLKTNQLRKFFAAIRKIEQKNSWDEIESEFYLIKPRMAVSVGRKKMPKPFYKLIMTCMEKVDIGSEEEKMENLKVFIEFFESIVAYHKYLYGE</sequence>
<name>A0A2U1S803_9EURY</name>
<dbReference type="NCBIfam" id="TIGR01870">
    <property type="entry name" value="cas_TM1810_Csm2"/>
    <property type="match status" value="1"/>
</dbReference>
<evidence type="ECO:0000313" key="7">
    <source>
        <dbReference type="EMBL" id="PWB86118.1"/>
    </source>
</evidence>
<dbReference type="CDD" id="cd09647">
    <property type="entry name" value="Csm2_III-A"/>
    <property type="match status" value="1"/>
</dbReference>
<comment type="caution">
    <text evidence="7">The sequence shown here is derived from an EMBL/GenBank/DDBJ whole genome shotgun (WGS) entry which is preliminary data.</text>
</comment>
<dbReference type="Pfam" id="PF03750">
    <property type="entry name" value="Csm2_III-A"/>
    <property type="match status" value="1"/>
</dbReference>
<dbReference type="EMBL" id="MZGU01000004">
    <property type="protein sequence ID" value="PWB86118.1"/>
    <property type="molecule type" value="Genomic_DNA"/>
</dbReference>
<evidence type="ECO:0000313" key="8">
    <source>
        <dbReference type="Proteomes" id="UP000245577"/>
    </source>
</evidence>
<dbReference type="RefSeq" id="WP_116669756.1">
    <property type="nucleotide sequence ID" value="NZ_MZGU01000004.1"/>
</dbReference>
<keyword evidence="4" id="KW-0694">RNA-binding</keyword>
<dbReference type="GO" id="GO:0051607">
    <property type="term" value="P:defense response to virus"/>
    <property type="evidence" value="ECO:0007669"/>
    <property type="project" value="UniProtKB-KW"/>
</dbReference>
<keyword evidence="5" id="KW-0051">Antiviral defense</keyword>
<protein>
    <recommendedName>
        <fullName evidence="3">CRISPR system Cms protein Csm2</fullName>
    </recommendedName>
    <alternativeName>
        <fullName evidence="6">CRISPR type III A-associated protein Csm2</fullName>
    </alternativeName>
</protein>
<accession>A0A2U1S803</accession>
<dbReference type="InterPro" id="IPR010149">
    <property type="entry name" value="CRISPR-assoc_prot_Csm2_III-A"/>
</dbReference>
<evidence type="ECO:0000256" key="2">
    <source>
        <dbReference type="ARBA" id="ARBA00006896"/>
    </source>
</evidence>
<evidence type="ECO:0000256" key="6">
    <source>
        <dbReference type="ARBA" id="ARBA00031723"/>
    </source>
</evidence>
<evidence type="ECO:0000256" key="1">
    <source>
        <dbReference type="ARBA" id="ARBA00003640"/>
    </source>
</evidence>
<dbReference type="OrthoDB" id="98719at2157"/>
<gene>
    <name evidence="7" type="ORF">MBBWO_09720</name>
</gene>
<evidence type="ECO:0000256" key="4">
    <source>
        <dbReference type="ARBA" id="ARBA00022884"/>
    </source>
</evidence>
<reference evidence="7 8" key="1">
    <citation type="submission" date="2017-03" db="EMBL/GenBank/DDBJ databases">
        <title>Genome sequence of Methanobrevibacter wosei.</title>
        <authorList>
            <person name="Poehlein A."/>
            <person name="Seedorf H."/>
            <person name="Daniel R."/>
        </authorList>
    </citation>
    <scope>NUCLEOTIDE SEQUENCE [LARGE SCALE GENOMIC DNA]</scope>
    <source>
        <strain evidence="7 8">DSM 11979</strain>
    </source>
</reference>
<evidence type="ECO:0000256" key="3">
    <source>
        <dbReference type="ARBA" id="ARBA00016118"/>
    </source>
</evidence>
<dbReference type="Proteomes" id="UP000245577">
    <property type="component" value="Unassembled WGS sequence"/>
</dbReference>
<dbReference type="GO" id="GO:0003723">
    <property type="term" value="F:RNA binding"/>
    <property type="evidence" value="ECO:0007669"/>
    <property type="project" value="UniProtKB-KW"/>
</dbReference>